<dbReference type="PANTHER" id="PTHR33741:SF5">
    <property type="entry name" value="TRANSMEMBRANE PROTEIN DDB_G0269096-RELATED"/>
    <property type="match status" value="1"/>
</dbReference>
<dbReference type="Proteomes" id="UP000001235">
    <property type="component" value="Chromosome"/>
</dbReference>
<dbReference type="PANTHER" id="PTHR33741">
    <property type="entry name" value="TRANSMEMBRANE PROTEIN DDB_G0269096-RELATED"/>
    <property type="match status" value="1"/>
</dbReference>
<gene>
    <name evidence="3" type="ordered locus">Galf_1603</name>
</gene>
<proteinExistence type="predicted"/>
<dbReference type="EMBL" id="CP002159">
    <property type="protein sequence ID" value="ADL55621.1"/>
    <property type="molecule type" value="Genomic_DNA"/>
</dbReference>
<keyword evidence="1" id="KW-0812">Transmembrane</keyword>
<sequence>MNFIRGGVEAGGHAEKIISGIGGFIGILLAMWVSQHYLGTQGAALLVASMGASAVLLFAVPNGALSQPWPLMGGHVFSALIGVSCAQLVPDMLIAAPLAVALAIALMYYLRCIHPPGGATAITAVIGGAQVHDLGFQFVLTPVLINALILLLAAIAVNYAFPWRRYPARLQKTVKAVQSNSNDHPLGQADFRYALDEIGTYVDIREEDLLRLYRLACKHAWQLSDLPDVITPGFYYSNGETGDSLSVRRVIECSGTGTDALITFTVVAGEGVGAVKTMTLAEFTGWQRYEVIFKNGEWHRIRQASMPNLH</sequence>
<dbReference type="HOGENOM" id="CLU_040397_1_0_4"/>
<dbReference type="eggNOG" id="COG3448">
    <property type="taxonomic scope" value="Bacteria"/>
</dbReference>
<feature type="transmembrane region" description="Helical" evidence="1">
    <location>
        <begin position="17"/>
        <end position="34"/>
    </location>
</feature>
<keyword evidence="4" id="KW-1185">Reference proteome</keyword>
<dbReference type="InterPro" id="IPR007065">
    <property type="entry name" value="HPP"/>
</dbReference>
<keyword evidence="1" id="KW-1133">Transmembrane helix</keyword>
<dbReference type="AlphaFoldDB" id="D9SGH4"/>
<dbReference type="Pfam" id="PF04982">
    <property type="entry name" value="TM_HPP"/>
    <property type="match status" value="1"/>
</dbReference>
<dbReference type="STRING" id="395494.Galf_1603"/>
<dbReference type="KEGG" id="gca:Galf_1603"/>
<evidence type="ECO:0000313" key="3">
    <source>
        <dbReference type="EMBL" id="ADL55621.1"/>
    </source>
</evidence>
<dbReference type="RefSeq" id="WP_013293560.1">
    <property type="nucleotide sequence ID" value="NC_014394.1"/>
</dbReference>
<reference evidence="3 4" key="1">
    <citation type="submission" date="2010-08" db="EMBL/GenBank/DDBJ databases">
        <title>Complete sequence of Gallionella capsiferriformans ES-2.</title>
        <authorList>
            <consortium name="US DOE Joint Genome Institute"/>
            <person name="Lucas S."/>
            <person name="Copeland A."/>
            <person name="Lapidus A."/>
            <person name="Cheng J.-F."/>
            <person name="Bruce D."/>
            <person name="Goodwin L."/>
            <person name="Pitluck S."/>
            <person name="Chertkov O."/>
            <person name="Davenport K.W."/>
            <person name="Detter J.C."/>
            <person name="Han C."/>
            <person name="Tapia R."/>
            <person name="Land M."/>
            <person name="Hauser L."/>
            <person name="Chang Y.-J."/>
            <person name="Jeffries C."/>
            <person name="Kyrpides N."/>
            <person name="Ivanova N."/>
            <person name="Mikhailova N."/>
            <person name="Shelobolina E.S."/>
            <person name="Picardal F."/>
            <person name="Roden E."/>
            <person name="Emerson D."/>
            <person name="Woyke T."/>
        </authorList>
    </citation>
    <scope>NUCLEOTIDE SEQUENCE [LARGE SCALE GENOMIC DNA]</scope>
    <source>
        <strain evidence="3 4">ES-2</strain>
    </source>
</reference>
<name>D9SGH4_GALCS</name>
<accession>D9SGH4</accession>
<evidence type="ECO:0000259" key="2">
    <source>
        <dbReference type="Pfam" id="PF04982"/>
    </source>
</evidence>
<organism evidence="3 4">
    <name type="scientific">Gallionella capsiferriformans (strain ES-2)</name>
    <name type="common">Gallionella ferruginea capsiferriformans (strain ES-2)</name>
    <dbReference type="NCBI Taxonomy" id="395494"/>
    <lineage>
        <taxon>Bacteria</taxon>
        <taxon>Pseudomonadati</taxon>
        <taxon>Pseudomonadota</taxon>
        <taxon>Betaproteobacteria</taxon>
        <taxon>Nitrosomonadales</taxon>
        <taxon>Gallionellaceae</taxon>
        <taxon>Gallionella</taxon>
    </lineage>
</organism>
<dbReference type="OrthoDB" id="9811720at2"/>
<feature type="transmembrane region" description="Helical" evidence="1">
    <location>
        <begin position="43"/>
        <end position="61"/>
    </location>
</feature>
<protein>
    <submittedName>
        <fullName evidence="3">HPP family protein</fullName>
    </submittedName>
</protein>
<evidence type="ECO:0000256" key="1">
    <source>
        <dbReference type="SAM" id="Phobius"/>
    </source>
</evidence>
<evidence type="ECO:0000313" key="4">
    <source>
        <dbReference type="Proteomes" id="UP000001235"/>
    </source>
</evidence>
<dbReference type="InterPro" id="IPR058581">
    <property type="entry name" value="TM_HPP"/>
</dbReference>
<feature type="transmembrane region" description="Helical" evidence="1">
    <location>
        <begin position="143"/>
        <end position="161"/>
    </location>
</feature>
<keyword evidence="1" id="KW-0472">Membrane</keyword>
<feature type="domain" description="HPP transmembrane region" evidence="2">
    <location>
        <begin position="14"/>
        <end position="167"/>
    </location>
</feature>